<feature type="transmembrane region" description="Helical" evidence="8">
    <location>
        <begin position="359"/>
        <end position="377"/>
    </location>
</feature>
<reference evidence="9" key="1">
    <citation type="submission" date="2023-06" db="EMBL/GenBank/DDBJ databases">
        <title>Robiginitalea aurantiacus sp. nov. and Algoriphagus sediminis sp. nov., isolated from coastal sediment.</title>
        <authorList>
            <person name="Zhou Z.Y."/>
            <person name="An J."/>
            <person name="Jia Y.W."/>
            <person name="Du Z.J."/>
        </authorList>
    </citation>
    <scope>NUCLEOTIDE SEQUENCE</scope>
    <source>
        <strain evidence="9">M39</strain>
    </source>
</reference>
<keyword evidence="2" id="KW-1003">Cell membrane</keyword>
<comment type="subcellular location">
    <subcellularLocation>
        <location evidence="1">Cell membrane</location>
        <topology evidence="1">Multi-pass membrane protein</topology>
    </subcellularLocation>
</comment>
<dbReference type="PANTHER" id="PTHR33908:SF11">
    <property type="entry name" value="MEMBRANE PROTEIN"/>
    <property type="match status" value="1"/>
</dbReference>
<dbReference type="Proteomes" id="UP001174839">
    <property type="component" value="Unassembled WGS sequence"/>
</dbReference>
<evidence type="ECO:0000256" key="1">
    <source>
        <dbReference type="ARBA" id="ARBA00004651"/>
    </source>
</evidence>
<evidence type="ECO:0000256" key="3">
    <source>
        <dbReference type="ARBA" id="ARBA00022676"/>
    </source>
</evidence>
<evidence type="ECO:0000256" key="8">
    <source>
        <dbReference type="SAM" id="Phobius"/>
    </source>
</evidence>
<accession>A0ABT7WDZ0</accession>
<protein>
    <submittedName>
        <fullName evidence="9">Glycosyltransferase family 39 protein</fullName>
        <ecNumber evidence="9">2.4.-.-</ecNumber>
    </submittedName>
</protein>
<gene>
    <name evidence="9" type="ORF">QU605_06650</name>
</gene>
<dbReference type="InterPro" id="IPR050297">
    <property type="entry name" value="LipidA_mod_glycosyltrf_83"/>
</dbReference>
<sequence>MTKSYISPVYMMSSGYGYSRPVGEYSADTLNSFSVSLLDFGKTLNENNRPDLSGLDLQAMDFRLPGYPMLIFAVYKLTGEPIVRNMSIFQALISSFFPLLFYLIAILLTGQNVSLSLIATWIYALYPPLIYPSTNVLPGCIATGFLLLAIYFLLRAIKNGSIYSILLCGIFIGVSTYFRSTALHIWVFIGFGLFWMTKRFLSSLKFAFIIGISSYLLLTPWAKFNYDNWGRWTYGSSASWCTIWECIGEFDNPWGVIRDDNYANKVAMANGFKDRATFKANDWFKNQVKSYVKENPIFFIKATMKRLPLVIAAPYETGYKNPYREKGIYSYFGNKEKLTPFQILLKHPDYVIKAYWERLLVMLISFFGFISTLIITIRFRKKYPLFLLVSSIMLYYVLLHTLTNPNPRYFTILIPFQILGILVFLFEIFESDRFHLFRPK</sequence>
<keyword evidence="5 8" id="KW-0812">Transmembrane</keyword>
<keyword evidence="6 8" id="KW-1133">Transmembrane helix</keyword>
<keyword evidence="10" id="KW-1185">Reference proteome</keyword>
<dbReference type="EMBL" id="JAUDUY010000003">
    <property type="protein sequence ID" value="MDM9631140.1"/>
    <property type="molecule type" value="Genomic_DNA"/>
</dbReference>
<feature type="transmembrane region" description="Helical" evidence="8">
    <location>
        <begin position="409"/>
        <end position="429"/>
    </location>
</feature>
<feature type="transmembrane region" description="Helical" evidence="8">
    <location>
        <begin position="99"/>
        <end position="124"/>
    </location>
</feature>
<feature type="transmembrane region" description="Helical" evidence="8">
    <location>
        <begin position="161"/>
        <end position="178"/>
    </location>
</feature>
<comment type="caution">
    <text evidence="9">The sequence shown here is derived from an EMBL/GenBank/DDBJ whole genome shotgun (WGS) entry which is preliminary data.</text>
</comment>
<evidence type="ECO:0000256" key="2">
    <source>
        <dbReference type="ARBA" id="ARBA00022475"/>
    </source>
</evidence>
<keyword evidence="4 9" id="KW-0808">Transferase</keyword>
<name>A0ABT7WDZ0_9FLAO</name>
<evidence type="ECO:0000256" key="7">
    <source>
        <dbReference type="ARBA" id="ARBA00023136"/>
    </source>
</evidence>
<feature type="transmembrane region" description="Helical" evidence="8">
    <location>
        <begin position="206"/>
        <end position="224"/>
    </location>
</feature>
<feature type="transmembrane region" description="Helical" evidence="8">
    <location>
        <begin position="384"/>
        <end position="403"/>
    </location>
</feature>
<evidence type="ECO:0000313" key="9">
    <source>
        <dbReference type="EMBL" id="MDM9631140.1"/>
    </source>
</evidence>
<evidence type="ECO:0000256" key="6">
    <source>
        <dbReference type="ARBA" id="ARBA00022989"/>
    </source>
</evidence>
<proteinExistence type="predicted"/>
<feature type="transmembrane region" description="Helical" evidence="8">
    <location>
        <begin position="136"/>
        <end position="154"/>
    </location>
</feature>
<dbReference type="GO" id="GO:0016757">
    <property type="term" value="F:glycosyltransferase activity"/>
    <property type="evidence" value="ECO:0007669"/>
    <property type="project" value="UniProtKB-KW"/>
</dbReference>
<evidence type="ECO:0000313" key="10">
    <source>
        <dbReference type="Proteomes" id="UP001174839"/>
    </source>
</evidence>
<dbReference type="RefSeq" id="WP_289724506.1">
    <property type="nucleotide sequence ID" value="NZ_JAUDUY010000003.1"/>
</dbReference>
<keyword evidence="7 8" id="KW-0472">Membrane</keyword>
<evidence type="ECO:0000256" key="5">
    <source>
        <dbReference type="ARBA" id="ARBA00022692"/>
    </source>
</evidence>
<organism evidence="9 10">
    <name type="scientific">Robiginitalea aurantiaca</name>
    <dbReference type="NCBI Taxonomy" id="3056915"/>
    <lineage>
        <taxon>Bacteria</taxon>
        <taxon>Pseudomonadati</taxon>
        <taxon>Bacteroidota</taxon>
        <taxon>Flavobacteriia</taxon>
        <taxon>Flavobacteriales</taxon>
        <taxon>Flavobacteriaceae</taxon>
        <taxon>Robiginitalea</taxon>
    </lineage>
</organism>
<dbReference type="PANTHER" id="PTHR33908">
    <property type="entry name" value="MANNOSYLTRANSFERASE YKCB-RELATED"/>
    <property type="match status" value="1"/>
</dbReference>
<dbReference type="EC" id="2.4.-.-" evidence="9"/>
<evidence type="ECO:0000256" key="4">
    <source>
        <dbReference type="ARBA" id="ARBA00022679"/>
    </source>
</evidence>
<keyword evidence="3 9" id="KW-0328">Glycosyltransferase</keyword>
<feature type="transmembrane region" description="Helical" evidence="8">
    <location>
        <begin position="184"/>
        <end position="201"/>
    </location>
</feature>